<dbReference type="EMBL" id="DTHV01000146">
    <property type="protein sequence ID" value="HGW60709.1"/>
    <property type="molecule type" value="Genomic_DNA"/>
</dbReference>
<reference evidence="1" key="1">
    <citation type="journal article" date="2020" name="mSystems">
        <title>Genome- and Community-Level Interaction Insights into Carbon Utilization and Element Cycling Functions of Hydrothermarchaeota in Hydrothermal Sediment.</title>
        <authorList>
            <person name="Zhou Z."/>
            <person name="Liu Y."/>
            <person name="Xu W."/>
            <person name="Pan J."/>
            <person name="Luo Z.H."/>
            <person name="Li M."/>
        </authorList>
    </citation>
    <scope>NUCLEOTIDE SEQUENCE [LARGE SCALE GENOMIC DNA]</scope>
    <source>
        <strain evidence="1">SpSt-794</strain>
    </source>
</reference>
<dbReference type="Gene3D" id="3.90.550.10">
    <property type="entry name" value="Spore Coat Polysaccharide Biosynthesis Protein SpsA, Chain A"/>
    <property type="match status" value="1"/>
</dbReference>
<evidence type="ECO:0000313" key="1">
    <source>
        <dbReference type="EMBL" id="HGW60709.1"/>
    </source>
</evidence>
<dbReference type="SUPFAM" id="SSF53448">
    <property type="entry name" value="Nucleotide-diphospho-sugar transferases"/>
    <property type="match status" value="1"/>
</dbReference>
<dbReference type="InterPro" id="IPR029044">
    <property type="entry name" value="Nucleotide-diphossugar_trans"/>
</dbReference>
<organism evidence="1">
    <name type="scientific">Caldisericum exile</name>
    <dbReference type="NCBI Taxonomy" id="693075"/>
    <lineage>
        <taxon>Bacteria</taxon>
        <taxon>Pseudomonadati</taxon>
        <taxon>Caldisericota/Cryosericota group</taxon>
        <taxon>Caldisericota</taxon>
        <taxon>Caldisericia</taxon>
        <taxon>Caldisericales</taxon>
        <taxon>Caldisericaceae</taxon>
        <taxon>Caldisericum</taxon>
    </lineage>
</organism>
<proteinExistence type="predicted"/>
<gene>
    <name evidence="1" type="ORF">ENV82_04700</name>
</gene>
<protein>
    <recommendedName>
        <fullName evidence="2">Glycosyltransferase</fullName>
    </recommendedName>
</protein>
<evidence type="ECO:0008006" key="2">
    <source>
        <dbReference type="Google" id="ProtNLM"/>
    </source>
</evidence>
<comment type="caution">
    <text evidence="1">The sequence shown here is derived from an EMBL/GenBank/DDBJ whole genome shotgun (WGS) entry which is preliminary data.</text>
</comment>
<name>A0A7C4U124_9BACT</name>
<accession>A0A7C4U124</accession>
<sequence>MKIGGFLTLTNPIWRQDPYLECIKQMLDFYDEVVIVDGGHDDGYLDTIPKDKKIKIVERGWPKEFSWEFISQQFQLGYDSCNSQWCIRQDCDYFFHQNDLKELRRRLESPNLQNYPVAKCPKRQFLLVDRYTIKARVVVAFNKERYPNVKWDSGEDLCQPSLNGEEINQDAIPDLEVSIYNYDFCFKTKEVIDKEFPRFQRAWRRRFGKSMSDFEVMMKGRFKARGKQNVIRLEEHPIYIQDKIKKMTPDQFGYSCFGWAEKASYFK</sequence>
<dbReference type="AlphaFoldDB" id="A0A7C4U124"/>